<feature type="transmembrane region" description="Helical" evidence="3">
    <location>
        <begin position="233"/>
        <end position="257"/>
    </location>
</feature>
<evidence type="ECO:0000313" key="5">
    <source>
        <dbReference type="Proteomes" id="UP000641454"/>
    </source>
</evidence>
<accession>A0A923MXB8</accession>
<dbReference type="Proteomes" id="UP000641454">
    <property type="component" value="Unassembled WGS sequence"/>
</dbReference>
<keyword evidence="1" id="KW-0175">Coiled coil</keyword>
<proteinExistence type="predicted"/>
<feature type="compositionally biased region" description="Basic and acidic residues" evidence="2">
    <location>
        <begin position="449"/>
        <end position="470"/>
    </location>
</feature>
<evidence type="ECO:0000256" key="1">
    <source>
        <dbReference type="SAM" id="Coils"/>
    </source>
</evidence>
<keyword evidence="3" id="KW-0812">Transmembrane</keyword>
<sequence length="922" mass="99414">MAQIIEVLSLDINTNALISKMTETRAEIDKLKAAQKTLTDSNQTNSDSFTKNVVEIARLQTSYNAQKNVVAQLSTANQAFAKATDAATQAIAKENTSIAEARENNKQLLAIRNQINTKTTEGQTAVTAINSKLDENNKYIKDNVSGLEKQKIGIGDYGRAITESVQALGLQGVELRNVNVILEKSSGTWNFFKGQMKDGAEQIKNSASATEGMTTAQKAMTIATGVGTGAMKIFTAALAATGIGLIIIAVGLLIGYFKTFDPLVDKLEQGFAAMGAAVRVVQQALASLFDSTQDSSKSFSELGDNMAKAAKDAAKLKAAQQDLADLNNSQEVANAKAIQQYAELILKSKNRTLTEKDRLAFLKQAEAIETANFKQRSALADADLKQSIEAARIKGSLSNQELANLQRNTLAYGTYLLNQGKITDKELQDLKKSELGKIAIKDESTKRLEKNQNAQDKLEDDATAKREKAQADAQAAQQKAIEAHNKKVDAGIQKNKDEIDLYIQQQGIKKQSMVDELSTAETVMNKKLALLKTELDNKKITQTAFELESLKLKNDFAKKQADVTVANANIELQNFKDTHQSKIDANQFLNDTLYQQELERIRLISEAEATAAKASFDAGITNKTEYDAAIAQIDLTTATNKKAVDDAKIVADNEKKIIDATNKQEIDELEFQTKFEADTAREQMRYDAELLAADKNGADRDLIEQKHAANQKAIDGELQKTKIAALGATLGVVSDLLGKSSKAGKAVALAQALINTYQGITAGVALGYPMAIPAVAMAAATGFAAVKNIISTKDVPKRADGGLIPTLSSGVINNGSNIVPLSNGDDTLAYVGQGELILNKEQQARAGGFQFFKSIGVPTYATGGYVGNQSISNTARMSIDYDRLAASVAQAYANAPAPVVSVVDINHQQNRVRMVDSYANLQ</sequence>
<name>A0A923MXB8_9FLAO</name>
<feature type="region of interest" description="Disordered" evidence="2">
    <location>
        <begin position="449"/>
        <end position="482"/>
    </location>
</feature>
<comment type="caution">
    <text evidence="4">The sequence shown here is derived from an EMBL/GenBank/DDBJ whole genome shotgun (WGS) entry which is preliminary data.</text>
</comment>
<feature type="coiled-coil region" evidence="1">
    <location>
        <begin position="309"/>
        <end position="336"/>
    </location>
</feature>
<dbReference type="EMBL" id="JACRUL010000003">
    <property type="protein sequence ID" value="MBC5843271.1"/>
    <property type="molecule type" value="Genomic_DNA"/>
</dbReference>
<keyword evidence="3" id="KW-1133">Transmembrane helix</keyword>
<keyword evidence="5" id="KW-1185">Reference proteome</keyword>
<dbReference type="AlphaFoldDB" id="A0A923MXB8"/>
<reference evidence="4 5" key="1">
    <citation type="submission" date="2020-08" db="EMBL/GenBank/DDBJ databases">
        <title>Description of novel Flavobacterium F-392 isolate.</title>
        <authorList>
            <person name="Saticioglu I.B."/>
            <person name="Duman M."/>
            <person name="Altun S."/>
        </authorList>
    </citation>
    <scope>NUCLEOTIDE SEQUENCE [LARGE SCALE GENOMIC DNA]</scope>
    <source>
        <strain evidence="4 5">F-392</strain>
    </source>
</reference>
<evidence type="ECO:0000256" key="3">
    <source>
        <dbReference type="SAM" id="Phobius"/>
    </source>
</evidence>
<protein>
    <submittedName>
        <fullName evidence="4">Uncharacterized protein</fullName>
    </submittedName>
</protein>
<evidence type="ECO:0000256" key="2">
    <source>
        <dbReference type="SAM" id="MobiDB-lite"/>
    </source>
</evidence>
<organism evidence="4 5">
    <name type="scientific">Flavobacterium muglaense</name>
    <dbReference type="NCBI Taxonomy" id="2764716"/>
    <lineage>
        <taxon>Bacteria</taxon>
        <taxon>Pseudomonadati</taxon>
        <taxon>Bacteroidota</taxon>
        <taxon>Flavobacteriia</taxon>
        <taxon>Flavobacteriales</taxon>
        <taxon>Flavobacteriaceae</taxon>
        <taxon>Flavobacterium</taxon>
    </lineage>
</organism>
<feature type="compositionally biased region" description="Low complexity" evidence="2">
    <location>
        <begin position="471"/>
        <end position="480"/>
    </location>
</feature>
<keyword evidence="3" id="KW-0472">Membrane</keyword>
<evidence type="ECO:0000313" key="4">
    <source>
        <dbReference type="EMBL" id="MBC5843271.1"/>
    </source>
</evidence>
<dbReference type="RefSeq" id="WP_187016967.1">
    <property type="nucleotide sequence ID" value="NZ_JACRUK010000003.1"/>
</dbReference>
<gene>
    <name evidence="4" type="ORF">H8R25_02310</name>
</gene>